<dbReference type="PANTHER" id="PTHR43557">
    <property type="entry name" value="APOPTOSIS-INDUCING FACTOR 1"/>
    <property type="match status" value="1"/>
</dbReference>
<evidence type="ECO:0000259" key="6">
    <source>
        <dbReference type="Pfam" id="PF14759"/>
    </source>
</evidence>
<evidence type="ECO:0000256" key="2">
    <source>
        <dbReference type="ARBA" id="ARBA00022630"/>
    </source>
</evidence>
<evidence type="ECO:0000313" key="7">
    <source>
        <dbReference type="EMBL" id="QUS41950.1"/>
    </source>
</evidence>
<comment type="cofactor">
    <cofactor evidence="1">
        <name>FAD</name>
        <dbReference type="ChEBI" id="CHEBI:57692"/>
    </cofactor>
</comment>
<organism evidence="7 8">
    <name type="scientific">Tardiphaga alba</name>
    <dbReference type="NCBI Taxonomy" id="340268"/>
    <lineage>
        <taxon>Bacteria</taxon>
        <taxon>Pseudomonadati</taxon>
        <taxon>Pseudomonadota</taxon>
        <taxon>Alphaproteobacteria</taxon>
        <taxon>Hyphomicrobiales</taxon>
        <taxon>Nitrobacteraceae</taxon>
        <taxon>Tardiphaga</taxon>
    </lineage>
</organism>
<dbReference type="EMBL" id="CP036498">
    <property type="protein sequence ID" value="QUS41950.1"/>
    <property type="molecule type" value="Genomic_DNA"/>
</dbReference>
<dbReference type="Pfam" id="PF14759">
    <property type="entry name" value="Reductase_C"/>
    <property type="match status" value="1"/>
</dbReference>
<keyword evidence="3" id="KW-0274">FAD</keyword>
<dbReference type="Gene3D" id="3.50.50.60">
    <property type="entry name" value="FAD/NAD(P)-binding domain"/>
    <property type="match status" value="2"/>
</dbReference>
<protein>
    <recommendedName>
        <fullName evidence="9">3-phenylpropionate/trans-cinnamate dioxygenase ferredoxin reductase subunit</fullName>
    </recommendedName>
</protein>
<dbReference type="PRINTS" id="PR00368">
    <property type="entry name" value="FADPNR"/>
</dbReference>
<dbReference type="InterPro" id="IPR016156">
    <property type="entry name" value="FAD/NAD-linked_Rdtase_dimer_sf"/>
</dbReference>
<evidence type="ECO:0000256" key="1">
    <source>
        <dbReference type="ARBA" id="ARBA00001974"/>
    </source>
</evidence>
<dbReference type="InterPro" id="IPR050446">
    <property type="entry name" value="FAD-oxidoreductase/Apoptosis"/>
</dbReference>
<dbReference type="Proteomes" id="UP000682843">
    <property type="component" value="Chromosome"/>
</dbReference>
<dbReference type="RefSeq" id="WP_211910682.1">
    <property type="nucleotide sequence ID" value="NZ_CP036498.1"/>
</dbReference>
<keyword evidence="4" id="KW-0560">Oxidoreductase</keyword>
<dbReference type="PANTHER" id="PTHR43557:SF2">
    <property type="entry name" value="RIESKE DOMAIN-CONTAINING PROTEIN-RELATED"/>
    <property type="match status" value="1"/>
</dbReference>
<dbReference type="Pfam" id="PF07992">
    <property type="entry name" value="Pyr_redox_2"/>
    <property type="match status" value="1"/>
</dbReference>
<dbReference type="SUPFAM" id="SSF51905">
    <property type="entry name" value="FAD/NAD(P)-binding domain"/>
    <property type="match status" value="2"/>
</dbReference>
<dbReference type="SUPFAM" id="SSF55424">
    <property type="entry name" value="FAD/NAD-linked reductases, dimerisation (C-terminal) domain"/>
    <property type="match status" value="1"/>
</dbReference>
<proteinExistence type="predicted"/>
<feature type="domain" description="FAD/NAD(P)-binding" evidence="5">
    <location>
        <begin position="4"/>
        <end position="295"/>
    </location>
</feature>
<evidence type="ECO:0000259" key="5">
    <source>
        <dbReference type="Pfam" id="PF07992"/>
    </source>
</evidence>
<name>A0ABX8AHS6_9BRAD</name>
<evidence type="ECO:0000313" key="8">
    <source>
        <dbReference type="Proteomes" id="UP000682843"/>
    </source>
</evidence>
<dbReference type="Gene3D" id="3.30.390.30">
    <property type="match status" value="1"/>
</dbReference>
<gene>
    <name evidence="7" type="ORF">RPMA_26270</name>
</gene>
<dbReference type="PRINTS" id="PR00411">
    <property type="entry name" value="PNDRDTASEI"/>
</dbReference>
<feature type="domain" description="Reductase C-terminal" evidence="6">
    <location>
        <begin position="314"/>
        <end position="393"/>
    </location>
</feature>
<evidence type="ECO:0000256" key="3">
    <source>
        <dbReference type="ARBA" id="ARBA00022827"/>
    </source>
</evidence>
<reference evidence="7 8" key="1">
    <citation type="submission" date="2019-02" db="EMBL/GenBank/DDBJ databases">
        <title>Emended description of the genus Rhodopseudomonas and description of Rhodopseudomonas albus sp. nov., a non-phototrophic, heavy-metal-tolerant bacterium isolated from garden soil.</title>
        <authorList>
            <person name="Bao Z."/>
            <person name="Cao W.W."/>
            <person name="Sato Y."/>
            <person name="Nishizawa T."/>
            <person name="Zhao J."/>
            <person name="Guo Y."/>
            <person name="Ohta H."/>
        </authorList>
    </citation>
    <scope>NUCLEOTIDE SEQUENCE [LARGE SCALE GENOMIC DNA]</scope>
    <source>
        <strain evidence="7 8">SK50-23</strain>
    </source>
</reference>
<keyword evidence="2" id="KW-0285">Flavoprotein</keyword>
<evidence type="ECO:0000256" key="4">
    <source>
        <dbReference type="ARBA" id="ARBA00023002"/>
    </source>
</evidence>
<dbReference type="InterPro" id="IPR036188">
    <property type="entry name" value="FAD/NAD-bd_sf"/>
</dbReference>
<sequence>MDASVSIVGAGQAGGVCALALRKRGFGGRITLYGAEATLPYERPSLSKEYLTGEASELTYLADHERWRAEGIDVRIDTRITRIDRTAQTLRTESGVDEPYDRLVLATGGEARRLKEMSHDRVCYVRTAEDSRRLAHMMAGGGPVVVVGAGVVGLEIASSLRKAGLDVVVMEAASTILSRVLPQECSSLLERLHHDHGVSIRKSTKIVGLRDLGNDGVVLDLDDGETIAARFVVIGVGMVLNDQLARESGIACDDGILVDDQYRSITDHMIYAIGDVARHHSRRREESWAHAQSSAEAAALSIVEGDVAARTVPYLWTTQYGLMFQVVGNIMHANSKRSLGQSGYLFLDGENRAIGAAMLDGKREFQMARKLVTAGAAIRDADCMNGAINLKEAIKSAQEQKS</sequence>
<dbReference type="InterPro" id="IPR023753">
    <property type="entry name" value="FAD/NAD-binding_dom"/>
</dbReference>
<dbReference type="InterPro" id="IPR028202">
    <property type="entry name" value="Reductase_C"/>
</dbReference>
<accession>A0ABX8AHS6</accession>
<evidence type="ECO:0008006" key="9">
    <source>
        <dbReference type="Google" id="ProtNLM"/>
    </source>
</evidence>
<keyword evidence="8" id="KW-1185">Reference proteome</keyword>